<proteinExistence type="predicted"/>
<accession>A0ABS2A7J7</accession>
<protein>
    <submittedName>
        <fullName evidence="1">Uncharacterized protein</fullName>
    </submittedName>
</protein>
<keyword evidence="2" id="KW-1185">Reference proteome</keyword>
<evidence type="ECO:0000313" key="2">
    <source>
        <dbReference type="Proteomes" id="UP000632138"/>
    </source>
</evidence>
<sequence>MTDETRDVLDDLLQMRPVVFDPPVTEEGRIVSRAQHHLESQGRQYTLHIEVSEPGTIGVADHQSSVQDIEAGFLIVHLPDRVEAEDRDAEADESEGEEGLTFRIGPLDSAAALGDADVLFGVRSTVRFNRYDTWVSRSGGPARGQIRVTQGVARLRSGSRSNRRAAGQNASAAFVAATLRVQGESRPSATYEFIGNFREQ</sequence>
<dbReference type="Proteomes" id="UP000632138">
    <property type="component" value="Unassembled WGS sequence"/>
</dbReference>
<comment type="caution">
    <text evidence="1">The sequence shown here is derived from an EMBL/GenBank/DDBJ whole genome shotgun (WGS) entry which is preliminary data.</text>
</comment>
<reference evidence="1 2" key="1">
    <citation type="submission" date="2021-01" db="EMBL/GenBank/DDBJ databases">
        <title>Actinoplanes sp. nov. LDG1-06 isolated from lichen.</title>
        <authorList>
            <person name="Saeng-In P."/>
            <person name="Phongsopitanun W."/>
            <person name="Kanchanasin P."/>
            <person name="Yuki M."/>
            <person name="Kudo T."/>
            <person name="Ohkuma M."/>
            <person name="Tanasupawat S."/>
        </authorList>
    </citation>
    <scope>NUCLEOTIDE SEQUENCE [LARGE SCALE GENOMIC DNA]</scope>
    <source>
        <strain evidence="1 2">LDG1-06</strain>
    </source>
</reference>
<dbReference type="RefSeq" id="WP_203375659.1">
    <property type="nucleotide sequence ID" value="NZ_JAENHP010000002.1"/>
</dbReference>
<organism evidence="1 2">
    <name type="scientific">Paractinoplanes ovalisporus</name>
    <dbReference type="NCBI Taxonomy" id="2810368"/>
    <lineage>
        <taxon>Bacteria</taxon>
        <taxon>Bacillati</taxon>
        <taxon>Actinomycetota</taxon>
        <taxon>Actinomycetes</taxon>
        <taxon>Micromonosporales</taxon>
        <taxon>Micromonosporaceae</taxon>
        <taxon>Paractinoplanes</taxon>
    </lineage>
</organism>
<gene>
    <name evidence="1" type="ORF">JIG36_09590</name>
</gene>
<evidence type="ECO:0000313" key="1">
    <source>
        <dbReference type="EMBL" id="MBM2615807.1"/>
    </source>
</evidence>
<name>A0ABS2A7J7_9ACTN</name>
<dbReference type="EMBL" id="JAENHP010000002">
    <property type="protein sequence ID" value="MBM2615807.1"/>
    <property type="molecule type" value="Genomic_DNA"/>
</dbReference>